<evidence type="ECO:0000313" key="3">
    <source>
        <dbReference type="Proteomes" id="UP000030665"/>
    </source>
</evidence>
<organism evidence="2 3">
    <name type="scientific">Trichuris trichiura</name>
    <name type="common">Whipworm</name>
    <name type="synonym">Trichocephalus trichiurus</name>
    <dbReference type="NCBI Taxonomy" id="36087"/>
    <lineage>
        <taxon>Eukaryota</taxon>
        <taxon>Metazoa</taxon>
        <taxon>Ecdysozoa</taxon>
        <taxon>Nematoda</taxon>
        <taxon>Enoplea</taxon>
        <taxon>Dorylaimia</taxon>
        <taxon>Trichinellida</taxon>
        <taxon>Trichuridae</taxon>
        <taxon>Trichuris</taxon>
    </lineage>
</organism>
<dbReference type="CDD" id="cd01099">
    <property type="entry name" value="PAN_AP_HGF"/>
    <property type="match status" value="1"/>
</dbReference>
<evidence type="ECO:0000313" key="2">
    <source>
        <dbReference type="EMBL" id="CDW55860.1"/>
    </source>
</evidence>
<dbReference type="PANTHER" id="PTHR47327:SF1">
    <property type="entry name" value="RE15579P"/>
    <property type="match status" value="1"/>
</dbReference>
<dbReference type="STRING" id="36087.A0A077ZB27"/>
<dbReference type="AlphaFoldDB" id="A0A077ZB27"/>
<dbReference type="PANTHER" id="PTHR47327">
    <property type="entry name" value="FI18240P1-RELATED"/>
    <property type="match status" value="1"/>
</dbReference>
<keyword evidence="3" id="KW-1185">Reference proteome</keyword>
<reference evidence="2" key="1">
    <citation type="submission" date="2014-01" db="EMBL/GenBank/DDBJ databases">
        <authorList>
            <person name="Aslett M."/>
        </authorList>
    </citation>
    <scope>NUCLEOTIDE SEQUENCE</scope>
</reference>
<feature type="domain" description="Apple" evidence="1">
    <location>
        <begin position="152"/>
        <end position="223"/>
    </location>
</feature>
<sequence>MMILLMLTIGYCSLNYLLLLLFILSCVLRIGASLYKPVCQCRIWFVSALGESECLHDWWFERIPNKQIAVASLFTLSAIVGRSVEECLSECAKRAHTCKSVQYTKTSKECLLLSASRATVSQPNGIFIGASDTDLYENGCSQWPAIASKMKCSFRTGYGLTVPALYDERRTEVASSQQCQQLCLSSSRHLCTAYAYVTTSRVCYLIHTGDSMEERRVFMQRSTMRDQVHLGRLENWHNAFVFKCSQLIIVVRMNCEAQHMRVDVEILKLVNGEVTSVKDPNRCRIRMINSWTATSMAFRTRYKVASCKFICIFASSLSLDMAPQKFRVTDLVATDLRSGNDLLLYDNNGFVGQCMRFFAFFL</sequence>
<dbReference type="InterPro" id="IPR052774">
    <property type="entry name" value="Celegans_DevNeuronal_Protein"/>
</dbReference>
<dbReference type="Proteomes" id="UP000030665">
    <property type="component" value="Unassembled WGS sequence"/>
</dbReference>
<dbReference type="GO" id="GO:0009653">
    <property type="term" value="P:anatomical structure morphogenesis"/>
    <property type="evidence" value="ECO:0007669"/>
    <property type="project" value="TreeGrafter"/>
</dbReference>
<accession>A0A077ZB27</accession>
<dbReference type="InterPro" id="IPR003609">
    <property type="entry name" value="Pan_app"/>
</dbReference>
<dbReference type="SUPFAM" id="SSF57414">
    <property type="entry name" value="Hairpin loop containing domain-like"/>
    <property type="match status" value="2"/>
</dbReference>
<dbReference type="Pfam" id="PF00024">
    <property type="entry name" value="PAN_1"/>
    <property type="match status" value="2"/>
</dbReference>
<protein>
    <submittedName>
        <fullName evidence="2">PAN 1 domain containing protein</fullName>
    </submittedName>
</protein>
<gene>
    <name evidence="2" type="ORF">TTRE_0000413401</name>
</gene>
<proteinExistence type="predicted"/>
<reference evidence="2" key="2">
    <citation type="submission" date="2014-03" db="EMBL/GenBank/DDBJ databases">
        <title>The whipworm genome and dual-species transcriptomics of an intimate host-pathogen interaction.</title>
        <authorList>
            <person name="Foth B.J."/>
            <person name="Tsai I.J."/>
            <person name="Reid A.J."/>
            <person name="Bancroft A.J."/>
            <person name="Nichol S."/>
            <person name="Tracey A."/>
            <person name="Holroyd N."/>
            <person name="Cotton J.A."/>
            <person name="Stanley E.J."/>
            <person name="Zarowiecki M."/>
            <person name="Liu J.Z."/>
            <person name="Huckvale T."/>
            <person name="Cooper P.J."/>
            <person name="Grencis R.K."/>
            <person name="Berriman M."/>
        </authorList>
    </citation>
    <scope>NUCLEOTIDE SEQUENCE [LARGE SCALE GENOMIC DNA]</scope>
</reference>
<dbReference type="PROSITE" id="PS50948">
    <property type="entry name" value="PAN"/>
    <property type="match status" value="2"/>
</dbReference>
<dbReference type="SMART" id="SM00473">
    <property type="entry name" value="PAN_AP"/>
    <property type="match status" value="2"/>
</dbReference>
<evidence type="ECO:0000259" key="1">
    <source>
        <dbReference type="PROSITE" id="PS50948"/>
    </source>
</evidence>
<name>A0A077ZB27_TRITR</name>
<dbReference type="Gene3D" id="3.50.4.10">
    <property type="entry name" value="Hepatocyte Growth Factor"/>
    <property type="match status" value="2"/>
</dbReference>
<feature type="domain" description="Apple" evidence="1">
    <location>
        <begin position="54"/>
        <end position="140"/>
    </location>
</feature>
<dbReference type="EMBL" id="HG805987">
    <property type="protein sequence ID" value="CDW55860.1"/>
    <property type="molecule type" value="Genomic_DNA"/>
</dbReference>